<sequence>MHSIHLLYRDAGSGWWLNYCFQQHNSKFPDYGVNYVQFSCYTKLMSTFVYLIGKYLIQNEMLQEVSALFSALEISIF</sequence>
<dbReference type="EMBL" id="CM004478">
    <property type="protein sequence ID" value="OCT72392.1"/>
    <property type="molecule type" value="Genomic_DNA"/>
</dbReference>
<proteinExistence type="predicted"/>
<gene>
    <name evidence="1" type="ORF">XELAEV_18035374mg</name>
</gene>
<name>A0A974HBZ7_XENLA</name>
<accession>A0A974HBZ7</accession>
<evidence type="ECO:0000313" key="1">
    <source>
        <dbReference type="EMBL" id="OCT72392.1"/>
    </source>
</evidence>
<evidence type="ECO:0000313" key="2">
    <source>
        <dbReference type="Proteomes" id="UP000694892"/>
    </source>
</evidence>
<dbReference type="Proteomes" id="UP000694892">
    <property type="component" value="Chromosome 7L"/>
</dbReference>
<dbReference type="AlphaFoldDB" id="A0A974HBZ7"/>
<protein>
    <submittedName>
        <fullName evidence="1">Uncharacterized protein</fullName>
    </submittedName>
</protein>
<reference evidence="2" key="1">
    <citation type="journal article" date="2016" name="Nature">
        <title>Genome evolution in the allotetraploid frog Xenopus laevis.</title>
        <authorList>
            <person name="Session A.M."/>
            <person name="Uno Y."/>
            <person name="Kwon T."/>
            <person name="Chapman J.A."/>
            <person name="Toyoda A."/>
            <person name="Takahashi S."/>
            <person name="Fukui A."/>
            <person name="Hikosaka A."/>
            <person name="Suzuki A."/>
            <person name="Kondo M."/>
            <person name="van Heeringen S.J."/>
            <person name="Quigley I."/>
            <person name="Heinz S."/>
            <person name="Ogino H."/>
            <person name="Ochi H."/>
            <person name="Hellsten U."/>
            <person name="Lyons J.B."/>
            <person name="Simakov O."/>
            <person name="Putnam N."/>
            <person name="Stites J."/>
            <person name="Kuroki Y."/>
            <person name="Tanaka T."/>
            <person name="Michiue T."/>
            <person name="Watanabe M."/>
            <person name="Bogdanovic O."/>
            <person name="Lister R."/>
            <person name="Georgiou G."/>
            <person name="Paranjpe S.S."/>
            <person name="van Kruijsbergen I."/>
            <person name="Shu S."/>
            <person name="Carlson J."/>
            <person name="Kinoshita T."/>
            <person name="Ohta Y."/>
            <person name="Mawaribuchi S."/>
            <person name="Jenkins J."/>
            <person name="Grimwood J."/>
            <person name="Schmutz J."/>
            <person name="Mitros T."/>
            <person name="Mozaffari S.V."/>
            <person name="Suzuki Y."/>
            <person name="Haramoto Y."/>
            <person name="Yamamoto T.S."/>
            <person name="Takagi C."/>
            <person name="Heald R."/>
            <person name="Miller K."/>
            <person name="Haudenschild C."/>
            <person name="Kitzman J."/>
            <person name="Nakayama T."/>
            <person name="Izutsu Y."/>
            <person name="Robert J."/>
            <person name="Fortriede J."/>
            <person name="Burns K."/>
            <person name="Lotay V."/>
            <person name="Karimi K."/>
            <person name="Yasuoka Y."/>
            <person name="Dichmann D.S."/>
            <person name="Flajnik M.F."/>
            <person name="Houston D.W."/>
            <person name="Shendure J."/>
            <person name="DuPasquier L."/>
            <person name="Vize P.D."/>
            <person name="Zorn A.M."/>
            <person name="Ito M."/>
            <person name="Marcotte E.M."/>
            <person name="Wallingford J.B."/>
            <person name="Ito Y."/>
            <person name="Asashima M."/>
            <person name="Ueno N."/>
            <person name="Matsuda Y."/>
            <person name="Veenstra G.J."/>
            <person name="Fujiyama A."/>
            <person name="Harland R.M."/>
            <person name="Taira M."/>
            <person name="Rokhsar D.S."/>
        </authorList>
    </citation>
    <scope>NUCLEOTIDE SEQUENCE [LARGE SCALE GENOMIC DNA]</scope>
    <source>
        <strain evidence="2">J</strain>
    </source>
</reference>
<organism evidence="1 2">
    <name type="scientific">Xenopus laevis</name>
    <name type="common">African clawed frog</name>
    <dbReference type="NCBI Taxonomy" id="8355"/>
    <lineage>
        <taxon>Eukaryota</taxon>
        <taxon>Metazoa</taxon>
        <taxon>Chordata</taxon>
        <taxon>Craniata</taxon>
        <taxon>Vertebrata</taxon>
        <taxon>Euteleostomi</taxon>
        <taxon>Amphibia</taxon>
        <taxon>Batrachia</taxon>
        <taxon>Anura</taxon>
        <taxon>Pipoidea</taxon>
        <taxon>Pipidae</taxon>
        <taxon>Xenopodinae</taxon>
        <taxon>Xenopus</taxon>
        <taxon>Xenopus</taxon>
    </lineage>
</organism>